<dbReference type="Pfam" id="PF00447">
    <property type="entry name" value="HSF_DNA-bind"/>
    <property type="match status" value="1"/>
</dbReference>
<reference evidence="7 8" key="1">
    <citation type="journal article" date="2021" name="Sci. Rep.">
        <title>The genome of the diatom Chaetoceros tenuissimus carries an ancient integrated fragment of an extant virus.</title>
        <authorList>
            <person name="Hongo Y."/>
            <person name="Kimura K."/>
            <person name="Takaki Y."/>
            <person name="Yoshida Y."/>
            <person name="Baba S."/>
            <person name="Kobayashi G."/>
            <person name="Nagasaki K."/>
            <person name="Hano T."/>
            <person name="Tomaru Y."/>
        </authorList>
    </citation>
    <scope>NUCLEOTIDE SEQUENCE [LARGE SCALE GENOMIC DNA]</scope>
    <source>
        <strain evidence="7 8">NIES-3715</strain>
    </source>
</reference>
<dbReference type="GO" id="GO:0005634">
    <property type="term" value="C:nucleus"/>
    <property type="evidence" value="ECO:0007669"/>
    <property type="project" value="UniProtKB-SubCell"/>
</dbReference>
<feature type="domain" description="ETS" evidence="6">
    <location>
        <begin position="293"/>
        <end position="354"/>
    </location>
</feature>
<name>A0AAD3CK02_9STRA</name>
<comment type="caution">
    <text evidence="7">The sequence shown here is derived from an EMBL/GenBank/DDBJ whole genome shotgun (WGS) entry which is preliminary data.</text>
</comment>
<dbReference type="Gene3D" id="1.10.10.10">
    <property type="entry name" value="Winged helix-like DNA-binding domain superfamily/Winged helix DNA-binding domain"/>
    <property type="match status" value="1"/>
</dbReference>
<evidence type="ECO:0000256" key="2">
    <source>
        <dbReference type="ARBA" id="ARBA00005562"/>
    </source>
</evidence>
<dbReference type="InterPro" id="IPR000232">
    <property type="entry name" value="HSF_DNA-bd"/>
</dbReference>
<keyword evidence="8" id="KW-1185">Reference proteome</keyword>
<feature type="region of interest" description="Disordered" evidence="5">
    <location>
        <begin position="508"/>
        <end position="548"/>
    </location>
</feature>
<evidence type="ECO:0000313" key="7">
    <source>
        <dbReference type="EMBL" id="GFH47094.1"/>
    </source>
</evidence>
<feature type="compositionally biased region" description="Acidic residues" evidence="5">
    <location>
        <begin position="525"/>
        <end position="537"/>
    </location>
</feature>
<organism evidence="7 8">
    <name type="scientific">Chaetoceros tenuissimus</name>
    <dbReference type="NCBI Taxonomy" id="426638"/>
    <lineage>
        <taxon>Eukaryota</taxon>
        <taxon>Sar</taxon>
        <taxon>Stramenopiles</taxon>
        <taxon>Ochrophyta</taxon>
        <taxon>Bacillariophyta</taxon>
        <taxon>Coscinodiscophyceae</taxon>
        <taxon>Chaetocerotophycidae</taxon>
        <taxon>Chaetocerotales</taxon>
        <taxon>Chaetocerotaceae</taxon>
        <taxon>Chaetoceros</taxon>
    </lineage>
</organism>
<protein>
    <recommendedName>
        <fullName evidence="6">ETS domain-containing protein</fullName>
    </recommendedName>
</protein>
<dbReference type="SUPFAM" id="SSF46785">
    <property type="entry name" value="Winged helix' DNA-binding domain"/>
    <property type="match status" value="1"/>
</dbReference>
<feature type="region of interest" description="Disordered" evidence="5">
    <location>
        <begin position="194"/>
        <end position="213"/>
    </location>
</feature>
<feature type="compositionally biased region" description="Polar residues" evidence="5">
    <location>
        <begin position="511"/>
        <end position="523"/>
    </location>
</feature>
<dbReference type="EMBL" id="BLLK01000022">
    <property type="protein sequence ID" value="GFH47094.1"/>
    <property type="molecule type" value="Genomic_DNA"/>
</dbReference>
<dbReference type="PROSITE" id="PS50061">
    <property type="entry name" value="ETS_DOMAIN_3"/>
    <property type="match status" value="1"/>
</dbReference>
<dbReference type="InterPro" id="IPR000418">
    <property type="entry name" value="Ets_dom"/>
</dbReference>
<dbReference type="AlphaFoldDB" id="A0AAD3CK02"/>
<dbReference type="Proteomes" id="UP001054902">
    <property type="component" value="Unassembled WGS sequence"/>
</dbReference>
<evidence type="ECO:0000256" key="5">
    <source>
        <dbReference type="SAM" id="MobiDB-lite"/>
    </source>
</evidence>
<comment type="similarity">
    <text evidence="2">Belongs to the ETS family.</text>
</comment>
<feature type="compositionally biased region" description="Acidic residues" evidence="5">
    <location>
        <begin position="252"/>
        <end position="267"/>
    </location>
</feature>
<feature type="region of interest" description="Disordered" evidence="5">
    <location>
        <begin position="219"/>
        <end position="293"/>
    </location>
</feature>
<evidence type="ECO:0000256" key="3">
    <source>
        <dbReference type="ARBA" id="ARBA00023125"/>
    </source>
</evidence>
<evidence type="ECO:0000256" key="4">
    <source>
        <dbReference type="ARBA" id="ARBA00023242"/>
    </source>
</evidence>
<accession>A0AAD3CK02</accession>
<keyword evidence="4" id="KW-0539">Nucleus</keyword>
<proteinExistence type="inferred from homology"/>
<evidence type="ECO:0000313" key="8">
    <source>
        <dbReference type="Proteomes" id="UP001054902"/>
    </source>
</evidence>
<evidence type="ECO:0000259" key="6">
    <source>
        <dbReference type="PROSITE" id="PS50061"/>
    </source>
</evidence>
<comment type="subcellular location">
    <subcellularLocation>
        <location evidence="1">Nucleus</location>
    </subcellularLocation>
</comment>
<evidence type="ECO:0000256" key="1">
    <source>
        <dbReference type="ARBA" id="ARBA00004123"/>
    </source>
</evidence>
<keyword evidence="3" id="KW-0238">DNA-binding</keyword>
<sequence>MSDNPEYTGYDVGCKLVKHFPGHGWYGGKIKEIRLEAAENKTRRITYSDGDVEDLSIEEIQKARKSYASKLSRDRKKGIMDSGGCHVSPFPSSENAQMLPCNNNNNNAARVIPDTIAQEFRNPEQDMGNFPIVPTDIGDQNPDGVRFTQTYLRLISRQDTPAGEVVPVPNEDAILAHEEQSTRLSRRKRLADTLAMESEEEGDAIQDQRMRHSKRQCICTQSVSAEEEEEEDIPTPTIRRSPRLHNTQSVSVEEEEEDYVSEEEDDSASARETTNAPRPANARQPRGPKGGENSLPNWLFNYLQSEEHSNILNWTVDGQSFVIIDEEGFLRLYNSRKSKAAKDIESVYHNLRRWGFSRRINNKEKMLLNNLQEGMYLTHKNFQRDNQGIVVKMSENDPIGLKFRDEEERSAHYKSYRENQSEIRRRYQNALRDVEFHQSPMVEDKMSASDIQTLGNEIIDTVPELAEKNKGKVVNYVFFTKTEPMHGDSEVHDKHAMATQVLQSGLRRSARLQQNTATTQSDANIDYEGDTSSEYDYDNAGPNENSTDNREALKFVSRTKGYEDCDHIQGPQFLFSDPCDIGGICSANAIFHKRLVLPTFAKAELGARSQILYQCHSRINARNLENYIQFKLSDREFGTEILWRGIDSRNINYQKNDERKTFTVGLTTLDASKVRQKIEDKEIVVNGYKNDMSNQKIYF</sequence>
<gene>
    <name evidence="7" type="ORF">CTEN210_03569</name>
</gene>
<dbReference type="GO" id="GO:0043565">
    <property type="term" value="F:sequence-specific DNA binding"/>
    <property type="evidence" value="ECO:0007669"/>
    <property type="project" value="InterPro"/>
</dbReference>
<dbReference type="GO" id="GO:0003700">
    <property type="term" value="F:DNA-binding transcription factor activity"/>
    <property type="evidence" value="ECO:0007669"/>
    <property type="project" value="InterPro"/>
</dbReference>
<dbReference type="InterPro" id="IPR036388">
    <property type="entry name" value="WH-like_DNA-bd_sf"/>
</dbReference>
<dbReference type="InterPro" id="IPR036390">
    <property type="entry name" value="WH_DNA-bd_sf"/>
</dbReference>